<reference evidence="1 2" key="1">
    <citation type="journal article" date="2014" name="PLoS Genet.">
        <title>Phylogenetically driven sequencing of extremely halophilic archaea reveals strategies for static and dynamic osmo-response.</title>
        <authorList>
            <person name="Becker E.A."/>
            <person name="Seitzer P.M."/>
            <person name="Tritt A."/>
            <person name="Larsen D."/>
            <person name="Krusor M."/>
            <person name="Yao A.I."/>
            <person name="Wu D."/>
            <person name="Madern D."/>
            <person name="Eisen J.A."/>
            <person name="Darling A.E."/>
            <person name="Facciotti M.T."/>
        </authorList>
    </citation>
    <scope>NUCLEOTIDE SEQUENCE [LARGE SCALE GENOMIC DNA]</scope>
    <source>
        <strain evidence="1 2">JCM 14089</strain>
    </source>
</reference>
<dbReference type="STRING" id="1230460.C495_14747"/>
<proteinExistence type="predicted"/>
<protein>
    <submittedName>
        <fullName evidence="1">Uncharacterized protein</fullName>
    </submittedName>
</protein>
<name>L9VZV5_9EURY</name>
<dbReference type="EMBL" id="AOHX01000045">
    <property type="protein sequence ID" value="ELY42581.1"/>
    <property type="molecule type" value="Genomic_DNA"/>
</dbReference>
<dbReference type="RefSeq" id="WP_008164211.1">
    <property type="nucleotide sequence ID" value="NZ_AOHX01000045.1"/>
</dbReference>
<sequence length="122" mass="13739">MSRSGLQQFGFMPPTVVREPTRDSEGVHVCPECGYPVGKSKGSQRIEKPELEHVALAAAFDELITFGWRCDRHPYDIVMPARAGGPDANAMNDGWTGVELWFTDEFVRHVPVPKREVRERAE</sequence>
<dbReference type="eggNOG" id="ENOG502N5EW">
    <property type="taxonomic scope" value="Archaea"/>
</dbReference>
<comment type="caution">
    <text evidence="1">The sequence shown here is derived from an EMBL/GenBank/DDBJ whole genome shotgun (WGS) entry which is preliminary data.</text>
</comment>
<dbReference type="AlphaFoldDB" id="L9VZV5"/>
<evidence type="ECO:0000313" key="2">
    <source>
        <dbReference type="Proteomes" id="UP000011661"/>
    </source>
</evidence>
<evidence type="ECO:0000313" key="1">
    <source>
        <dbReference type="EMBL" id="ELY42581.1"/>
    </source>
</evidence>
<gene>
    <name evidence="1" type="ORF">C495_14747</name>
</gene>
<dbReference type="PATRIC" id="fig|1230460.4.peg.2995"/>
<accession>L9VZV5</accession>
<keyword evidence="2" id="KW-1185">Reference proteome</keyword>
<dbReference type="OrthoDB" id="192242at2157"/>
<organism evidence="1 2">
    <name type="scientific">Natronorubrum sulfidifaciens JCM 14089</name>
    <dbReference type="NCBI Taxonomy" id="1230460"/>
    <lineage>
        <taxon>Archaea</taxon>
        <taxon>Methanobacteriati</taxon>
        <taxon>Methanobacteriota</taxon>
        <taxon>Stenosarchaea group</taxon>
        <taxon>Halobacteria</taxon>
        <taxon>Halobacteriales</taxon>
        <taxon>Natrialbaceae</taxon>
        <taxon>Natronorubrum</taxon>
    </lineage>
</organism>
<dbReference type="Proteomes" id="UP000011661">
    <property type="component" value="Unassembled WGS sequence"/>
</dbReference>